<sequence>MRLSVLDQSPVAVGSNAVEALANTGRLAEETEKLGYHRFWVSEHHFTASLAGSSPEVLISHLAARTTRLRIGSGGVMLPHYSAYKVAENFRLLEALYPGRIDLGLGRAPGGMPLATQALQEGKARGIDRYPEQMDDLIAYLHDSLPDTHPLADLRAMPLIDTVPELWLLGSSGESAKLAAERGAGFAFAHFINGYGGAEEMRAYRRSFQPSVVGGKPRSLVAIHAFCGETEEEADEMASSLDLTLLLREKNRQTAGVATVAMARNYPYSEYDRSRIEDNRRRMIVGTPEQVKERLQQLAEQYEADEMMIVTITHSMEAKLKSYRLLAEAFQLLPSKAEGGSRI</sequence>
<dbReference type="InterPro" id="IPR050766">
    <property type="entry name" value="Bact_Lucif_Oxidored"/>
</dbReference>
<evidence type="ECO:0000313" key="3">
    <source>
        <dbReference type="EMBL" id="OXM83577.1"/>
    </source>
</evidence>
<dbReference type="InterPro" id="IPR019949">
    <property type="entry name" value="CmoO-like"/>
</dbReference>
<dbReference type="PANTHER" id="PTHR30137:SF19">
    <property type="entry name" value="LUCIFERASE-LIKE MONOOXYGENASE"/>
    <property type="match status" value="1"/>
</dbReference>
<dbReference type="Pfam" id="PF00296">
    <property type="entry name" value="Bac_luciferase"/>
    <property type="match status" value="1"/>
</dbReference>
<evidence type="ECO:0000256" key="1">
    <source>
        <dbReference type="ARBA" id="ARBA00007789"/>
    </source>
</evidence>
<dbReference type="EMBL" id="NMQW01000043">
    <property type="protein sequence ID" value="OXM83577.1"/>
    <property type="molecule type" value="Genomic_DNA"/>
</dbReference>
<comment type="similarity">
    <text evidence="1">To bacterial alkanal monooxygenase alpha and beta chains.</text>
</comment>
<keyword evidence="4" id="KW-1185">Reference proteome</keyword>
<dbReference type="OrthoDB" id="9780518at2"/>
<dbReference type="NCBIfam" id="TIGR03558">
    <property type="entry name" value="oxido_grp_1"/>
    <property type="match status" value="1"/>
</dbReference>
<protein>
    <submittedName>
        <fullName evidence="3">LLM class flavin-dependent oxidoreductase</fullName>
    </submittedName>
</protein>
<dbReference type="GO" id="GO:0016705">
    <property type="term" value="F:oxidoreductase activity, acting on paired donors, with incorporation or reduction of molecular oxygen"/>
    <property type="evidence" value="ECO:0007669"/>
    <property type="project" value="InterPro"/>
</dbReference>
<organism evidence="3 4">
    <name type="scientific">Paenibacillus rigui</name>
    <dbReference type="NCBI Taxonomy" id="554312"/>
    <lineage>
        <taxon>Bacteria</taxon>
        <taxon>Bacillati</taxon>
        <taxon>Bacillota</taxon>
        <taxon>Bacilli</taxon>
        <taxon>Bacillales</taxon>
        <taxon>Paenibacillaceae</taxon>
        <taxon>Paenibacillus</taxon>
    </lineage>
</organism>
<dbReference type="CDD" id="cd00347">
    <property type="entry name" value="Flavin_utilizing_monoxygenases"/>
    <property type="match status" value="1"/>
</dbReference>
<dbReference type="InterPro" id="IPR011251">
    <property type="entry name" value="Luciferase-like_dom"/>
</dbReference>
<dbReference type="RefSeq" id="WP_094017619.1">
    <property type="nucleotide sequence ID" value="NZ_NMQW01000043.1"/>
</dbReference>
<proteinExistence type="predicted"/>
<feature type="domain" description="Luciferase-like" evidence="2">
    <location>
        <begin position="1"/>
        <end position="300"/>
    </location>
</feature>
<accession>A0A229UJD5</accession>
<dbReference type="PANTHER" id="PTHR30137">
    <property type="entry name" value="LUCIFERASE-LIKE MONOOXYGENASE"/>
    <property type="match status" value="1"/>
</dbReference>
<dbReference type="FunFam" id="3.20.20.30:FF:000002">
    <property type="entry name" value="LLM class flavin-dependent oxidoreductase"/>
    <property type="match status" value="1"/>
</dbReference>
<reference evidence="3 4" key="1">
    <citation type="submission" date="2017-07" db="EMBL/GenBank/DDBJ databases">
        <title>Genome sequencing and assembly of Paenibacillus rigui.</title>
        <authorList>
            <person name="Mayilraj S."/>
        </authorList>
    </citation>
    <scope>NUCLEOTIDE SEQUENCE [LARGE SCALE GENOMIC DNA]</scope>
    <source>
        <strain evidence="3 4">JCM 16352</strain>
    </source>
</reference>
<evidence type="ECO:0000259" key="2">
    <source>
        <dbReference type="Pfam" id="PF00296"/>
    </source>
</evidence>
<dbReference type="AlphaFoldDB" id="A0A229UJD5"/>
<dbReference type="Proteomes" id="UP000215509">
    <property type="component" value="Unassembled WGS sequence"/>
</dbReference>
<evidence type="ECO:0000313" key="4">
    <source>
        <dbReference type="Proteomes" id="UP000215509"/>
    </source>
</evidence>
<dbReference type="SUPFAM" id="SSF51679">
    <property type="entry name" value="Bacterial luciferase-like"/>
    <property type="match status" value="1"/>
</dbReference>
<comment type="caution">
    <text evidence="3">The sequence shown here is derived from an EMBL/GenBank/DDBJ whole genome shotgun (WGS) entry which is preliminary data.</text>
</comment>
<gene>
    <name evidence="3" type="ORF">CF651_25055</name>
</gene>
<name>A0A229UJD5_9BACL</name>
<dbReference type="InterPro" id="IPR036661">
    <property type="entry name" value="Luciferase-like_sf"/>
</dbReference>
<dbReference type="GO" id="GO:0005829">
    <property type="term" value="C:cytosol"/>
    <property type="evidence" value="ECO:0007669"/>
    <property type="project" value="TreeGrafter"/>
</dbReference>
<dbReference type="Gene3D" id="3.20.20.30">
    <property type="entry name" value="Luciferase-like domain"/>
    <property type="match status" value="1"/>
</dbReference>